<evidence type="ECO:0000256" key="4">
    <source>
        <dbReference type="ARBA" id="ARBA00022692"/>
    </source>
</evidence>
<feature type="transmembrane region" description="Helical" evidence="8">
    <location>
        <begin position="192"/>
        <end position="212"/>
    </location>
</feature>
<accession>A0ABS1DCZ1</accession>
<organism evidence="10 11">
    <name type="scientific">Rhodovibrio sodomensis</name>
    <dbReference type="NCBI Taxonomy" id="1088"/>
    <lineage>
        <taxon>Bacteria</taxon>
        <taxon>Pseudomonadati</taxon>
        <taxon>Pseudomonadota</taxon>
        <taxon>Alphaproteobacteria</taxon>
        <taxon>Rhodospirillales</taxon>
        <taxon>Rhodovibrionaceae</taxon>
        <taxon>Rhodovibrio</taxon>
    </lineage>
</organism>
<evidence type="ECO:0000256" key="7">
    <source>
        <dbReference type="SAM" id="MobiDB-lite"/>
    </source>
</evidence>
<evidence type="ECO:0000256" key="3">
    <source>
        <dbReference type="ARBA" id="ARBA00022448"/>
    </source>
</evidence>
<feature type="transmembrane region" description="Helical" evidence="8">
    <location>
        <begin position="309"/>
        <end position="327"/>
    </location>
</feature>
<evidence type="ECO:0000256" key="5">
    <source>
        <dbReference type="ARBA" id="ARBA00022989"/>
    </source>
</evidence>
<comment type="similarity">
    <text evidence="2">Belongs to the major facilitator superfamily.</text>
</comment>
<comment type="caution">
    <text evidence="10">The sequence shown here is derived from an EMBL/GenBank/DDBJ whole genome shotgun (WGS) entry which is preliminary data.</text>
</comment>
<evidence type="ECO:0000256" key="6">
    <source>
        <dbReference type="ARBA" id="ARBA00023136"/>
    </source>
</evidence>
<dbReference type="Proteomes" id="UP001296873">
    <property type="component" value="Unassembled WGS sequence"/>
</dbReference>
<dbReference type="EMBL" id="NRRL01000007">
    <property type="protein sequence ID" value="MBK1667458.1"/>
    <property type="molecule type" value="Genomic_DNA"/>
</dbReference>
<evidence type="ECO:0000256" key="8">
    <source>
        <dbReference type="SAM" id="Phobius"/>
    </source>
</evidence>
<dbReference type="Pfam" id="PF07690">
    <property type="entry name" value="MFS_1"/>
    <property type="match status" value="1"/>
</dbReference>
<feature type="region of interest" description="Disordered" evidence="7">
    <location>
        <begin position="454"/>
        <end position="476"/>
    </location>
</feature>
<dbReference type="InterPro" id="IPR004752">
    <property type="entry name" value="AmpG_permease/AT-1"/>
</dbReference>
<keyword evidence="5 8" id="KW-1133">Transmembrane helix</keyword>
<evidence type="ECO:0000313" key="10">
    <source>
        <dbReference type="EMBL" id="MBK1667458.1"/>
    </source>
</evidence>
<feature type="transmembrane region" description="Helical" evidence="8">
    <location>
        <begin position="424"/>
        <end position="446"/>
    </location>
</feature>
<evidence type="ECO:0000256" key="2">
    <source>
        <dbReference type="ARBA" id="ARBA00008335"/>
    </source>
</evidence>
<feature type="transmembrane region" description="Helical" evidence="8">
    <location>
        <begin position="101"/>
        <end position="120"/>
    </location>
</feature>
<feature type="transmembrane region" description="Helical" evidence="8">
    <location>
        <begin position="59"/>
        <end position="80"/>
    </location>
</feature>
<evidence type="ECO:0000313" key="11">
    <source>
        <dbReference type="Proteomes" id="UP001296873"/>
    </source>
</evidence>
<feature type="transmembrane region" description="Helical" evidence="8">
    <location>
        <begin position="361"/>
        <end position="385"/>
    </location>
</feature>
<dbReference type="PANTHER" id="PTHR12778:SF10">
    <property type="entry name" value="MAJOR FACILITATOR SUPERFAMILY DOMAIN-CONTAINING PROTEIN 3"/>
    <property type="match status" value="1"/>
</dbReference>
<gene>
    <name evidence="10" type="ORF">CKO28_05365</name>
</gene>
<dbReference type="InterPro" id="IPR020846">
    <property type="entry name" value="MFS_dom"/>
</dbReference>
<proteinExistence type="inferred from homology"/>
<feature type="transmembrane region" description="Helical" evidence="8">
    <location>
        <begin position="397"/>
        <end position="418"/>
    </location>
</feature>
<protein>
    <submittedName>
        <fullName evidence="10">AmpG family muropeptide MFS transporter</fullName>
    </submittedName>
</protein>
<dbReference type="PROSITE" id="PS50850">
    <property type="entry name" value="MFS"/>
    <property type="match status" value="1"/>
</dbReference>
<dbReference type="Gene3D" id="1.20.1250.20">
    <property type="entry name" value="MFS general substrate transporter like domains"/>
    <property type="match status" value="2"/>
</dbReference>
<evidence type="ECO:0000256" key="1">
    <source>
        <dbReference type="ARBA" id="ARBA00004141"/>
    </source>
</evidence>
<dbReference type="InterPro" id="IPR011701">
    <property type="entry name" value="MFS"/>
</dbReference>
<dbReference type="SUPFAM" id="SSF103473">
    <property type="entry name" value="MFS general substrate transporter"/>
    <property type="match status" value="1"/>
</dbReference>
<name>A0ABS1DCZ1_9PROT</name>
<keyword evidence="4 8" id="KW-0812">Transmembrane</keyword>
<dbReference type="InterPro" id="IPR036259">
    <property type="entry name" value="MFS_trans_sf"/>
</dbReference>
<evidence type="ECO:0000259" key="9">
    <source>
        <dbReference type="PROSITE" id="PS50850"/>
    </source>
</evidence>
<keyword evidence="6 8" id="KW-0472">Membrane</keyword>
<feature type="transmembrane region" description="Helical" evidence="8">
    <location>
        <begin position="126"/>
        <end position="150"/>
    </location>
</feature>
<sequence>MNASPDPAAQRGWLASWLLSARVYLHPRVAGMLFLGFSAGLPFLLIFATLSAWLREDGVTATTIGFFSWAGIMFSIKVVWAPVVDRMRLPLLTRWLGRRRSWMLLGQVGVAAGLLAIAASDPSADIPRLAMVAVAIAFFSATQDVAIDAYRIEAVQRAVQGAMAAAYILGYRLALLVAGAGALYIAEFVSWPAAYTAMAACMGVGMATVLLIREPEKQRDLAAEHGARLPARLAGARMPAGVRRTLAWLYGAVACPFLDFFGRYGRAALMILAFVAVYRLSDITMGVMANPFYIDLGFSKAEIASVTKVFGFAMSIAGAFLGGLLVARLGVLRPLVIGALLVAVTNLLFAVLAQAGPDIRLLTMTISADNLAGGLAGAVFVAYLSSLTSTAYTATQYALFSSLMTLPGKFMGGFGGIVVDTRGYVDFFLIAAAIGLPAIALALWVIHRGPRGEAAGTNETAQSQPDGPTAEADAPR</sequence>
<dbReference type="RefSeq" id="WP_200339585.1">
    <property type="nucleotide sequence ID" value="NZ_NRRL01000007.1"/>
</dbReference>
<keyword evidence="11" id="KW-1185">Reference proteome</keyword>
<feature type="transmembrane region" description="Helical" evidence="8">
    <location>
        <begin position="162"/>
        <end position="186"/>
    </location>
</feature>
<reference evidence="10 11" key="1">
    <citation type="journal article" date="2020" name="Microorganisms">
        <title>Osmotic Adaptation and Compatible Solute Biosynthesis of Phototrophic Bacteria as Revealed from Genome Analyses.</title>
        <authorList>
            <person name="Imhoff J.F."/>
            <person name="Rahn T."/>
            <person name="Kunzel S."/>
            <person name="Keller A."/>
            <person name="Neulinger S.C."/>
        </authorList>
    </citation>
    <scope>NUCLEOTIDE SEQUENCE [LARGE SCALE GENOMIC DNA]</scope>
    <source>
        <strain evidence="10 11">DSM 9895</strain>
    </source>
</reference>
<dbReference type="CDD" id="cd17486">
    <property type="entry name" value="MFS_AmpG_like"/>
    <property type="match status" value="1"/>
</dbReference>
<feature type="transmembrane region" description="Helical" evidence="8">
    <location>
        <begin position="29"/>
        <end position="53"/>
    </location>
</feature>
<feature type="domain" description="Major facilitator superfamily (MFS) profile" evidence="9">
    <location>
        <begin position="28"/>
        <end position="450"/>
    </location>
</feature>
<keyword evidence="3" id="KW-0813">Transport</keyword>
<dbReference type="PANTHER" id="PTHR12778">
    <property type="entry name" value="SOLUTE CARRIER FAMILY 33 ACETYL-COA TRANSPORTER -RELATED"/>
    <property type="match status" value="1"/>
</dbReference>
<feature type="transmembrane region" description="Helical" evidence="8">
    <location>
        <begin position="334"/>
        <end position="355"/>
    </location>
</feature>
<feature type="compositionally biased region" description="Polar residues" evidence="7">
    <location>
        <begin position="457"/>
        <end position="466"/>
    </location>
</feature>
<feature type="transmembrane region" description="Helical" evidence="8">
    <location>
        <begin position="267"/>
        <end position="289"/>
    </location>
</feature>
<comment type="subcellular location">
    <subcellularLocation>
        <location evidence="1">Membrane</location>
        <topology evidence="1">Multi-pass membrane protein</topology>
    </subcellularLocation>
</comment>
<dbReference type="NCBIfam" id="TIGR00901">
    <property type="entry name" value="2A0125"/>
    <property type="match status" value="1"/>
</dbReference>